<reference evidence="1 2" key="1">
    <citation type="submission" date="2019-01" db="EMBL/GenBank/DDBJ databases">
        <title>Draft genome sequences of three monokaryotic isolates of the white-rot basidiomycete fungus Dichomitus squalens.</title>
        <authorList>
            <consortium name="DOE Joint Genome Institute"/>
            <person name="Lopez S.C."/>
            <person name="Andreopoulos B."/>
            <person name="Pangilinan J."/>
            <person name="Lipzen A."/>
            <person name="Riley R."/>
            <person name="Ahrendt S."/>
            <person name="Ng V."/>
            <person name="Barry K."/>
            <person name="Daum C."/>
            <person name="Grigoriev I.V."/>
            <person name="Hilden K.S."/>
            <person name="Makela M.R."/>
            <person name="de Vries R.P."/>
        </authorList>
    </citation>
    <scope>NUCLEOTIDE SEQUENCE [LARGE SCALE GENOMIC DNA]</scope>
    <source>
        <strain evidence="1 2">CBS 464.89</strain>
    </source>
</reference>
<dbReference type="AlphaFoldDB" id="A0A4Q9PKB3"/>
<dbReference type="Proteomes" id="UP000292082">
    <property type="component" value="Unassembled WGS sequence"/>
</dbReference>
<accession>A0A4Q9PKB3</accession>
<proteinExistence type="predicted"/>
<name>A0A4Q9PKB3_9APHY</name>
<evidence type="ECO:0000313" key="2">
    <source>
        <dbReference type="Proteomes" id="UP000292082"/>
    </source>
</evidence>
<organism evidence="1 2">
    <name type="scientific">Dichomitus squalens</name>
    <dbReference type="NCBI Taxonomy" id="114155"/>
    <lineage>
        <taxon>Eukaryota</taxon>
        <taxon>Fungi</taxon>
        <taxon>Dikarya</taxon>
        <taxon>Basidiomycota</taxon>
        <taxon>Agaricomycotina</taxon>
        <taxon>Agaricomycetes</taxon>
        <taxon>Polyporales</taxon>
        <taxon>Polyporaceae</taxon>
        <taxon>Dichomitus</taxon>
    </lineage>
</organism>
<protein>
    <submittedName>
        <fullName evidence="1">Uncharacterized protein</fullName>
    </submittedName>
</protein>
<dbReference type="EMBL" id="ML145186">
    <property type="protein sequence ID" value="TBU54554.1"/>
    <property type="molecule type" value="Genomic_DNA"/>
</dbReference>
<gene>
    <name evidence="1" type="ORF">BD310DRAFT_70069</name>
</gene>
<evidence type="ECO:0000313" key="1">
    <source>
        <dbReference type="EMBL" id="TBU54554.1"/>
    </source>
</evidence>
<sequence length="223" mass="24950">MRPTSPCSDLTISVVGQANLSSDLVALTTIRSTMDPHVLPFVIPLARTELIDDSTLRNHILNSLRHLPPEQFLLLHMLTLEAWWNKPTHRLLAKFTEQLSSALAVTELILRSLVWPEPAGLVALCQGFPKLRRIHLVGVRWGKPWKPYRPSAIHGVPNLPSHVTELHMLGGLHTLESQTSSVLLLHSLSYTLTKLVLDVPTVSDITSGFEGESIRAKFSRPWY</sequence>
<keyword evidence="2" id="KW-1185">Reference proteome</keyword>